<feature type="compositionally biased region" description="Basic and acidic residues" evidence="4">
    <location>
        <begin position="253"/>
        <end position="264"/>
    </location>
</feature>
<dbReference type="EMBL" id="BPQB01000011">
    <property type="protein sequence ID" value="GJE89103.1"/>
    <property type="molecule type" value="Genomic_DNA"/>
</dbReference>
<feature type="domain" description="GST N-terminal" evidence="6">
    <location>
        <begin position="2"/>
        <end position="84"/>
    </location>
</feature>
<dbReference type="InterPro" id="IPR040079">
    <property type="entry name" value="Glutathione_S-Trfase"/>
</dbReference>
<feature type="domain" description="EF-1-gamma C-terminal" evidence="5">
    <location>
        <begin position="261"/>
        <end position="420"/>
    </location>
</feature>
<dbReference type="SUPFAM" id="SSF52833">
    <property type="entry name" value="Thioredoxin-like"/>
    <property type="match status" value="1"/>
</dbReference>
<dbReference type="OrthoDB" id="249703at2759"/>
<dbReference type="Gene3D" id="3.30.70.1010">
    <property type="entry name" value="Translation elongation factor EF1B, gamma chain, conserved domain"/>
    <property type="match status" value="1"/>
</dbReference>
<dbReference type="InterPro" id="IPR036433">
    <property type="entry name" value="EF1B_G_C_sf"/>
</dbReference>
<evidence type="ECO:0000256" key="3">
    <source>
        <dbReference type="PROSITE-ProRule" id="PRU00519"/>
    </source>
</evidence>
<dbReference type="Pfam" id="PF00043">
    <property type="entry name" value="GST_C"/>
    <property type="match status" value="1"/>
</dbReference>
<evidence type="ECO:0000259" key="6">
    <source>
        <dbReference type="PROSITE" id="PS50404"/>
    </source>
</evidence>
<feature type="domain" description="GST C-terminal" evidence="7">
    <location>
        <begin position="89"/>
        <end position="221"/>
    </location>
</feature>
<dbReference type="InterPro" id="IPR001662">
    <property type="entry name" value="EF1B_G_C"/>
</dbReference>
<dbReference type="PROSITE" id="PS50404">
    <property type="entry name" value="GST_NTER"/>
    <property type="match status" value="1"/>
</dbReference>
<evidence type="ECO:0000256" key="4">
    <source>
        <dbReference type="SAM" id="MobiDB-lite"/>
    </source>
</evidence>
<keyword evidence="2 3" id="KW-0648">Protein biosynthesis</keyword>
<comment type="caution">
    <text evidence="8">The sequence shown here is derived from an EMBL/GenBank/DDBJ whole genome shotgun (WGS) entry which is preliminary data.</text>
</comment>
<evidence type="ECO:0000313" key="9">
    <source>
        <dbReference type="Proteomes" id="UP000703269"/>
    </source>
</evidence>
<dbReference type="InterPro" id="IPR036282">
    <property type="entry name" value="Glutathione-S-Trfase_C_sf"/>
</dbReference>
<protein>
    <submittedName>
        <fullName evidence="8">Elongation factor 1-gamma</fullName>
    </submittedName>
</protein>
<dbReference type="PROSITE" id="PS50040">
    <property type="entry name" value="EF1G_C"/>
    <property type="match status" value="1"/>
</dbReference>
<dbReference type="SUPFAM" id="SSF47616">
    <property type="entry name" value="GST C-terminal domain-like"/>
    <property type="match status" value="1"/>
</dbReference>
<accession>A0A9P3G4Q2</accession>
<dbReference type="PANTHER" id="PTHR43986:SF1">
    <property type="entry name" value="ELONGATION FACTOR 1-GAMMA"/>
    <property type="match status" value="1"/>
</dbReference>
<dbReference type="Pfam" id="PF02798">
    <property type="entry name" value="GST_N"/>
    <property type="match status" value="1"/>
</dbReference>
<dbReference type="FunFam" id="3.40.30.10:FF:000142">
    <property type="entry name" value="Elongation factor 1 gamma"/>
    <property type="match status" value="1"/>
</dbReference>
<dbReference type="SMART" id="SM01183">
    <property type="entry name" value="EF1G"/>
    <property type="match status" value="1"/>
</dbReference>
<keyword evidence="1 3" id="KW-0251">Elongation factor</keyword>
<dbReference type="Gene3D" id="1.20.1050.10">
    <property type="match status" value="1"/>
</dbReference>
<dbReference type="PROSITE" id="PS50405">
    <property type="entry name" value="GST_CTER"/>
    <property type="match status" value="1"/>
</dbReference>
<dbReference type="Proteomes" id="UP000703269">
    <property type="component" value="Unassembled WGS sequence"/>
</dbReference>
<dbReference type="AlphaFoldDB" id="A0A9P3G4Q2"/>
<gene>
    <name evidence="8" type="ORF">PsYK624_051950</name>
</gene>
<dbReference type="InterPro" id="IPR036249">
    <property type="entry name" value="Thioredoxin-like_sf"/>
</dbReference>
<dbReference type="GO" id="GO:0003746">
    <property type="term" value="F:translation elongation factor activity"/>
    <property type="evidence" value="ECO:0007669"/>
    <property type="project" value="UniProtKB-UniRule"/>
</dbReference>
<dbReference type="Pfam" id="PF00647">
    <property type="entry name" value="EF1G"/>
    <property type="match status" value="1"/>
</dbReference>
<dbReference type="CDD" id="cd03181">
    <property type="entry name" value="GST_C_EF1Bgamma_like"/>
    <property type="match status" value="1"/>
</dbReference>
<organism evidence="8 9">
    <name type="scientific">Phanerochaete sordida</name>
    <dbReference type="NCBI Taxonomy" id="48140"/>
    <lineage>
        <taxon>Eukaryota</taxon>
        <taxon>Fungi</taxon>
        <taxon>Dikarya</taxon>
        <taxon>Basidiomycota</taxon>
        <taxon>Agaricomycotina</taxon>
        <taxon>Agaricomycetes</taxon>
        <taxon>Polyporales</taxon>
        <taxon>Phanerochaetaceae</taxon>
        <taxon>Phanerochaete</taxon>
    </lineage>
</organism>
<dbReference type="FunFam" id="3.30.70.1010:FF:000001">
    <property type="entry name" value="Elongation factor 1-gamma 1"/>
    <property type="match status" value="1"/>
</dbReference>
<evidence type="ECO:0000259" key="5">
    <source>
        <dbReference type="PROSITE" id="PS50040"/>
    </source>
</evidence>
<dbReference type="FunFam" id="1.20.1050.10:FF:000006">
    <property type="entry name" value="Elongation factor 1 gamma"/>
    <property type="match status" value="1"/>
</dbReference>
<dbReference type="SFLD" id="SFLDG00358">
    <property type="entry name" value="Main_(cytGST)"/>
    <property type="match status" value="1"/>
</dbReference>
<dbReference type="InterPro" id="IPR050802">
    <property type="entry name" value="EF-GSTs"/>
</dbReference>
<dbReference type="CDD" id="cd03044">
    <property type="entry name" value="GST_N_EF1Bgamma"/>
    <property type="match status" value="1"/>
</dbReference>
<dbReference type="InterPro" id="IPR004045">
    <property type="entry name" value="Glutathione_S-Trfase_N"/>
</dbReference>
<feature type="region of interest" description="Disordered" evidence="4">
    <location>
        <begin position="226"/>
        <end position="267"/>
    </location>
</feature>
<dbReference type="GO" id="GO:0005737">
    <property type="term" value="C:cytoplasm"/>
    <property type="evidence" value="ECO:0007669"/>
    <property type="project" value="TreeGrafter"/>
</dbReference>
<dbReference type="SFLD" id="SFLDS00019">
    <property type="entry name" value="Glutathione_Transferase_(cytos"/>
    <property type="match status" value="1"/>
</dbReference>
<keyword evidence="9" id="KW-1185">Reference proteome</keyword>
<dbReference type="SUPFAM" id="SSF89942">
    <property type="entry name" value="eEF1-gamma domain"/>
    <property type="match status" value="1"/>
</dbReference>
<evidence type="ECO:0000256" key="2">
    <source>
        <dbReference type="ARBA" id="ARBA00022917"/>
    </source>
</evidence>
<proteinExistence type="predicted"/>
<evidence type="ECO:0000313" key="8">
    <source>
        <dbReference type="EMBL" id="GJE89103.1"/>
    </source>
</evidence>
<dbReference type="InterPro" id="IPR010987">
    <property type="entry name" value="Glutathione-S-Trfase_C-like"/>
</dbReference>
<sequence>MSLGTLYTVPQQAQGKRILAAAAFAGLKLELPASYVHFEDNKKPEFLAKFPHGKIPALDGADGFKVFETSAIAHYVASLAPNSTLLPSDVKEAALVEQWISVADNEIGTYVGLINQLCRSVLPYNKPAHVAFTERAIRGLKTVEAHLATRTYLVTERITLADITLASVVFRAAGIILDAELRKQFPNVIRHTETIVNHPAMKDVFGPIEWCDKALQFIAPVKEKKEAKPAAAPAPKAEKKPKKVEEDDDDDDLVPKEAPKEKNPLDLLPKSTFNLEDWKRAYSNMDTRGPGGSLEWFYKNFDKEGFSVWRVDFKYNDELTQTFMSSNLIGGFFNRLEASRKYLFGSMGVLGQTNDSVISGALIARGQDIKPVVDVAPDYESYEYKKLDLENADDKAFFEAALAWDLEIAGKKWVDGKNFK</sequence>
<evidence type="ECO:0000259" key="7">
    <source>
        <dbReference type="PROSITE" id="PS50405"/>
    </source>
</evidence>
<evidence type="ECO:0000256" key="1">
    <source>
        <dbReference type="ARBA" id="ARBA00022768"/>
    </source>
</evidence>
<name>A0A9P3G4Q2_9APHY</name>
<dbReference type="Gene3D" id="3.40.30.10">
    <property type="entry name" value="Glutaredoxin"/>
    <property type="match status" value="1"/>
</dbReference>
<dbReference type="GO" id="GO:0005634">
    <property type="term" value="C:nucleus"/>
    <property type="evidence" value="ECO:0007669"/>
    <property type="project" value="TreeGrafter"/>
</dbReference>
<reference evidence="8 9" key="1">
    <citation type="submission" date="2021-08" db="EMBL/GenBank/DDBJ databases">
        <title>Draft Genome Sequence of Phanerochaete sordida strain YK-624.</title>
        <authorList>
            <person name="Mori T."/>
            <person name="Dohra H."/>
            <person name="Suzuki T."/>
            <person name="Kawagishi H."/>
            <person name="Hirai H."/>
        </authorList>
    </citation>
    <scope>NUCLEOTIDE SEQUENCE [LARGE SCALE GENOMIC DNA]</scope>
    <source>
        <strain evidence="8 9">YK-624</strain>
    </source>
</reference>
<dbReference type="PANTHER" id="PTHR43986">
    <property type="entry name" value="ELONGATION FACTOR 1-GAMMA"/>
    <property type="match status" value="1"/>
</dbReference>
<dbReference type="InterPro" id="IPR004046">
    <property type="entry name" value="GST_C"/>
</dbReference>